<feature type="compositionally biased region" description="Basic and acidic residues" evidence="1">
    <location>
        <begin position="352"/>
        <end position="366"/>
    </location>
</feature>
<dbReference type="VEuPathDB" id="FungiDB:CIHG_00893"/>
<gene>
    <name evidence="2" type="ORF">CIHG_00893</name>
</gene>
<dbReference type="AlphaFoldDB" id="A0A0J8REV6"/>
<dbReference type="PANTHER" id="PTHR37542:SF3">
    <property type="entry name" value="PRION-INHIBITION AND PROPAGATION HELO DOMAIN-CONTAINING PROTEIN"/>
    <property type="match status" value="1"/>
</dbReference>
<evidence type="ECO:0000313" key="2">
    <source>
        <dbReference type="EMBL" id="KMU83111.1"/>
    </source>
</evidence>
<name>A0A0J8REV6_COCIT</name>
<dbReference type="Gene3D" id="1.10.510.10">
    <property type="entry name" value="Transferase(Phosphotransferase) domain 1"/>
    <property type="match status" value="1"/>
</dbReference>
<dbReference type="eggNOG" id="ENOG502SPIP">
    <property type="taxonomic scope" value="Eukaryota"/>
</dbReference>
<evidence type="ECO:0000313" key="3">
    <source>
        <dbReference type="Proteomes" id="UP000054563"/>
    </source>
</evidence>
<organism evidence="2 3">
    <name type="scientific">Coccidioides immitis H538.4</name>
    <dbReference type="NCBI Taxonomy" id="396776"/>
    <lineage>
        <taxon>Eukaryota</taxon>
        <taxon>Fungi</taxon>
        <taxon>Dikarya</taxon>
        <taxon>Ascomycota</taxon>
        <taxon>Pezizomycotina</taxon>
        <taxon>Eurotiomycetes</taxon>
        <taxon>Eurotiomycetidae</taxon>
        <taxon>Onygenales</taxon>
        <taxon>Onygenaceae</taxon>
        <taxon>Coccidioides</taxon>
    </lineage>
</organism>
<proteinExistence type="predicted"/>
<dbReference type="SUPFAM" id="SSF56112">
    <property type="entry name" value="Protein kinase-like (PK-like)"/>
    <property type="match status" value="1"/>
</dbReference>
<dbReference type="Proteomes" id="UP000054563">
    <property type="component" value="Unassembled WGS sequence"/>
</dbReference>
<evidence type="ECO:0008006" key="4">
    <source>
        <dbReference type="Google" id="ProtNLM"/>
    </source>
</evidence>
<protein>
    <recommendedName>
        <fullName evidence="4">Protein kinase domain-containing protein</fullName>
    </recommendedName>
</protein>
<dbReference type="OrthoDB" id="1911848at2759"/>
<dbReference type="STRING" id="396776.A0A0J8REV6"/>
<dbReference type="PANTHER" id="PTHR37542">
    <property type="entry name" value="HELO DOMAIN-CONTAINING PROTEIN-RELATED"/>
    <property type="match status" value="1"/>
</dbReference>
<reference evidence="3" key="1">
    <citation type="journal article" date="2010" name="Genome Res.">
        <title>Population genomic sequencing of Coccidioides fungi reveals recent hybridization and transposon control.</title>
        <authorList>
            <person name="Neafsey D.E."/>
            <person name="Barker B.M."/>
            <person name="Sharpton T.J."/>
            <person name="Stajich J.E."/>
            <person name="Park D.J."/>
            <person name="Whiston E."/>
            <person name="Hung C.-Y."/>
            <person name="McMahan C."/>
            <person name="White J."/>
            <person name="Sykes S."/>
            <person name="Heiman D."/>
            <person name="Young S."/>
            <person name="Zeng Q."/>
            <person name="Abouelleil A."/>
            <person name="Aftuck L."/>
            <person name="Bessette D."/>
            <person name="Brown A."/>
            <person name="FitzGerald M."/>
            <person name="Lui A."/>
            <person name="Macdonald J.P."/>
            <person name="Priest M."/>
            <person name="Orbach M.J."/>
            <person name="Galgiani J.N."/>
            <person name="Kirkland T.N."/>
            <person name="Cole G.T."/>
            <person name="Birren B.W."/>
            <person name="Henn M.R."/>
            <person name="Taylor J.W."/>
            <person name="Rounsley S.D."/>
        </authorList>
    </citation>
    <scope>NUCLEOTIDE SEQUENCE [LARGE SCALE GENOMIC DNA]</scope>
    <source>
        <strain evidence="3">H538.4</strain>
    </source>
</reference>
<dbReference type="InterPro" id="IPR011009">
    <property type="entry name" value="Kinase-like_dom_sf"/>
</dbReference>
<feature type="region of interest" description="Disordered" evidence="1">
    <location>
        <begin position="332"/>
        <end position="366"/>
    </location>
</feature>
<sequence>MDSFQSVVAAVEIVQVTIKVLRVGYDTVSDVKQYGTDAAKLGLKFQQLSHRYDALQKVLFEGEKFPFLHAESFSKCFLIKARTSLFSFSGSFCNYYWLKRTKAILEDAWWPLPAFNVLSNLNTLQSDTDARTAGFAASTAIRKLLIDQTKLPQALSAPWTSVNNSKTISSDKIVGVFEGSAVLVETLTFPVDDDGELSDILEERFSKIVRLLSSQSDPDFRVLRCLRYCKQISANSGQLRLISCLSGSNATPTTRTLVGLYHGIKPDQRPSLGLRFNMCHQLAESLFLLHSVDWVHRALRSENVLFLFPDESLNRAALQRAEIRICGFEASRPSVDSSLGGERNQLAGEGSASRERGNQGEVERKA</sequence>
<evidence type="ECO:0000256" key="1">
    <source>
        <dbReference type="SAM" id="MobiDB-lite"/>
    </source>
</evidence>
<accession>A0A0J8REV6</accession>
<dbReference type="EMBL" id="DS016982">
    <property type="protein sequence ID" value="KMU83111.1"/>
    <property type="molecule type" value="Genomic_DNA"/>
</dbReference>